<keyword evidence="2" id="KW-1185">Reference proteome</keyword>
<accession>A0ACB9CY56</accession>
<dbReference type="Proteomes" id="UP001055811">
    <property type="component" value="Linkage Group LG05"/>
</dbReference>
<protein>
    <submittedName>
        <fullName evidence="1">Uncharacterized protein</fullName>
    </submittedName>
</protein>
<reference evidence="2" key="1">
    <citation type="journal article" date="2022" name="Mol. Ecol. Resour.">
        <title>The genomes of chicory, endive, great burdock and yacon provide insights into Asteraceae palaeo-polyploidization history and plant inulin production.</title>
        <authorList>
            <person name="Fan W."/>
            <person name="Wang S."/>
            <person name="Wang H."/>
            <person name="Wang A."/>
            <person name="Jiang F."/>
            <person name="Liu H."/>
            <person name="Zhao H."/>
            <person name="Xu D."/>
            <person name="Zhang Y."/>
        </authorList>
    </citation>
    <scope>NUCLEOTIDE SEQUENCE [LARGE SCALE GENOMIC DNA]</scope>
    <source>
        <strain evidence="2">cv. Punajuju</strain>
    </source>
</reference>
<evidence type="ECO:0000313" key="2">
    <source>
        <dbReference type="Proteomes" id="UP001055811"/>
    </source>
</evidence>
<dbReference type="EMBL" id="CM042013">
    <property type="protein sequence ID" value="KAI3739180.1"/>
    <property type="molecule type" value="Genomic_DNA"/>
</dbReference>
<organism evidence="1 2">
    <name type="scientific">Cichorium intybus</name>
    <name type="common">Chicory</name>
    <dbReference type="NCBI Taxonomy" id="13427"/>
    <lineage>
        <taxon>Eukaryota</taxon>
        <taxon>Viridiplantae</taxon>
        <taxon>Streptophyta</taxon>
        <taxon>Embryophyta</taxon>
        <taxon>Tracheophyta</taxon>
        <taxon>Spermatophyta</taxon>
        <taxon>Magnoliopsida</taxon>
        <taxon>eudicotyledons</taxon>
        <taxon>Gunneridae</taxon>
        <taxon>Pentapetalae</taxon>
        <taxon>asterids</taxon>
        <taxon>campanulids</taxon>
        <taxon>Asterales</taxon>
        <taxon>Asteraceae</taxon>
        <taxon>Cichorioideae</taxon>
        <taxon>Cichorieae</taxon>
        <taxon>Cichoriinae</taxon>
        <taxon>Cichorium</taxon>
    </lineage>
</organism>
<evidence type="ECO:0000313" key="1">
    <source>
        <dbReference type="EMBL" id="KAI3739180.1"/>
    </source>
</evidence>
<name>A0ACB9CY56_CICIN</name>
<proteinExistence type="predicted"/>
<comment type="caution">
    <text evidence="1">The sequence shown here is derived from an EMBL/GenBank/DDBJ whole genome shotgun (WGS) entry which is preliminary data.</text>
</comment>
<reference evidence="1 2" key="2">
    <citation type="journal article" date="2022" name="Mol. Ecol. Resour.">
        <title>The genomes of chicory, endive, great burdock and yacon provide insights into Asteraceae paleo-polyploidization history and plant inulin production.</title>
        <authorList>
            <person name="Fan W."/>
            <person name="Wang S."/>
            <person name="Wang H."/>
            <person name="Wang A."/>
            <person name="Jiang F."/>
            <person name="Liu H."/>
            <person name="Zhao H."/>
            <person name="Xu D."/>
            <person name="Zhang Y."/>
        </authorList>
    </citation>
    <scope>NUCLEOTIDE SEQUENCE [LARGE SCALE GENOMIC DNA]</scope>
    <source>
        <strain evidence="2">cv. Punajuju</strain>
        <tissue evidence="1">Leaves</tissue>
    </source>
</reference>
<gene>
    <name evidence="1" type="ORF">L2E82_29578</name>
</gene>
<sequence>MGATMDHRSQIHSFQSNKSLFSNSKGTSNSQNQITPAWDSPKLCRLIPGEYQKQWLDYGAVDIILVLWTDIIFGIWRLRYN</sequence>